<organism evidence="1 2">
    <name type="scientific">Aureicoccus marinus</name>
    <dbReference type="NCBI Taxonomy" id="754435"/>
    <lineage>
        <taxon>Bacteria</taxon>
        <taxon>Pseudomonadati</taxon>
        <taxon>Bacteroidota</taxon>
        <taxon>Flavobacteriia</taxon>
        <taxon>Flavobacteriales</taxon>
        <taxon>Flavobacteriaceae</taxon>
        <taxon>Aureicoccus</taxon>
    </lineage>
</organism>
<reference evidence="2" key="1">
    <citation type="submission" date="2016-11" db="EMBL/GenBank/DDBJ databases">
        <title>Trade-off between light-utilization and light-protection in marine flavobacteria.</title>
        <authorList>
            <person name="Kumagai Y."/>
            <person name="Yoshizawa S."/>
            <person name="Kogure K."/>
        </authorList>
    </citation>
    <scope>NUCLEOTIDE SEQUENCE [LARGE SCALE GENOMIC DNA]</scope>
    <source>
        <strain evidence="2">SG-18</strain>
    </source>
</reference>
<dbReference type="Proteomes" id="UP000239366">
    <property type="component" value="Unassembled WGS sequence"/>
</dbReference>
<name>A0A2S7T9S3_9FLAO</name>
<dbReference type="RefSeq" id="WP_105002356.1">
    <property type="nucleotide sequence ID" value="NZ_MQVX01000001.1"/>
</dbReference>
<accession>A0A2S7T9S3</accession>
<sequence>MKTYKIKSLVYLSCFVIAAVFYYDYEQNQNSLQIVSENYVEMEAQDLSELQGEEQELLDQNTLD</sequence>
<dbReference type="EMBL" id="MQVX01000001">
    <property type="protein sequence ID" value="PQJ16689.1"/>
    <property type="molecule type" value="Genomic_DNA"/>
</dbReference>
<gene>
    <name evidence="1" type="ORF">BST99_14035</name>
</gene>
<evidence type="ECO:0000313" key="1">
    <source>
        <dbReference type="EMBL" id="PQJ16689.1"/>
    </source>
</evidence>
<dbReference type="AlphaFoldDB" id="A0A2S7T9S3"/>
<comment type="caution">
    <text evidence="1">The sequence shown here is derived from an EMBL/GenBank/DDBJ whole genome shotgun (WGS) entry which is preliminary data.</text>
</comment>
<evidence type="ECO:0000313" key="2">
    <source>
        <dbReference type="Proteomes" id="UP000239366"/>
    </source>
</evidence>
<proteinExistence type="predicted"/>
<protein>
    <submittedName>
        <fullName evidence="1">Uncharacterized protein</fullName>
    </submittedName>
</protein>
<keyword evidence="2" id="KW-1185">Reference proteome</keyword>
<dbReference type="OrthoDB" id="1451712at2"/>